<protein>
    <recommendedName>
        <fullName evidence="3">AMP-activated protein kinase glycogen-binding domain-containing protein</fullName>
    </recommendedName>
</protein>
<evidence type="ECO:0000313" key="5">
    <source>
        <dbReference type="Proteomes" id="UP000041254"/>
    </source>
</evidence>
<dbReference type="PhylomeDB" id="A0A0G4GMH3"/>
<dbReference type="EMBL" id="CDMY01000718">
    <property type="protein sequence ID" value="CEM31402.1"/>
    <property type="molecule type" value="Genomic_DNA"/>
</dbReference>
<reference evidence="4 5" key="1">
    <citation type="submission" date="2014-11" db="EMBL/GenBank/DDBJ databases">
        <authorList>
            <person name="Zhu J."/>
            <person name="Qi W."/>
            <person name="Song R."/>
        </authorList>
    </citation>
    <scope>NUCLEOTIDE SEQUENCE [LARGE SCALE GENOMIC DNA]</scope>
</reference>
<evidence type="ECO:0000256" key="1">
    <source>
        <dbReference type="ARBA" id="ARBA00010926"/>
    </source>
</evidence>
<dbReference type="InterPro" id="IPR013783">
    <property type="entry name" value="Ig-like_fold"/>
</dbReference>
<dbReference type="PANTHER" id="PTHR10343">
    <property type="entry name" value="5'-AMP-ACTIVATED PROTEIN KINASE , BETA SUBUNIT"/>
    <property type="match status" value="1"/>
</dbReference>
<feature type="compositionally biased region" description="Basic and acidic residues" evidence="2">
    <location>
        <begin position="113"/>
        <end position="129"/>
    </location>
</feature>
<keyword evidence="5" id="KW-1185">Reference proteome</keyword>
<dbReference type="InterPro" id="IPR050827">
    <property type="entry name" value="CRP1_MDG1_kinase"/>
</dbReference>
<feature type="domain" description="AMP-activated protein kinase glycogen-binding" evidence="3">
    <location>
        <begin position="176"/>
        <end position="245"/>
    </location>
</feature>
<dbReference type="CDD" id="cd02859">
    <property type="entry name" value="E_set_AMPKbeta_like_N"/>
    <property type="match status" value="1"/>
</dbReference>
<name>A0A0G4GMH3_VITBC</name>
<dbReference type="GO" id="GO:0005634">
    <property type="term" value="C:nucleus"/>
    <property type="evidence" value="ECO:0007669"/>
    <property type="project" value="TreeGrafter"/>
</dbReference>
<feature type="region of interest" description="Disordered" evidence="2">
    <location>
        <begin position="112"/>
        <end position="146"/>
    </location>
</feature>
<dbReference type="VEuPathDB" id="CryptoDB:Vbra_10152"/>
<dbReference type="InParanoid" id="A0A0G4GMH3"/>
<dbReference type="GO" id="GO:0019901">
    <property type="term" value="F:protein kinase binding"/>
    <property type="evidence" value="ECO:0007669"/>
    <property type="project" value="TreeGrafter"/>
</dbReference>
<evidence type="ECO:0000256" key="2">
    <source>
        <dbReference type="SAM" id="MobiDB-lite"/>
    </source>
</evidence>
<sequence>MGAERFIHSLKAAGCDTVGGLVQLMCDRRTQRAIAGRNRMSAFEAIKAIVTERSRPSPPPVSRSSLPPSHMQHYSPQFALTDAPATSPTTRQVGQRNVAALAASPMLSAVTAEGHHTTRENPREAEHAPLVDTAGNKPTTSTKKIDNKADIDTAKTSGKKVDHVFEYVPMKHRRPAKVELKGSFDGWQRRYQMHWSPENSCYVLPLSLPPGKHMYKFIVDDRWTCAYTQPKDKDGAGNTNNVLTLRLD</sequence>
<dbReference type="Gene3D" id="2.60.40.10">
    <property type="entry name" value="Immunoglobulins"/>
    <property type="match status" value="1"/>
</dbReference>
<accession>A0A0G4GMH3</accession>
<dbReference type="GO" id="GO:0007165">
    <property type="term" value="P:signal transduction"/>
    <property type="evidence" value="ECO:0007669"/>
    <property type="project" value="TreeGrafter"/>
</dbReference>
<gene>
    <name evidence="4" type="ORF">Vbra_10152</name>
</gene>
<dbReference type="InterPro" id="IPR032640">
    <property type="entry name" value="AMPK1_CBM"/>
</dbReference>
<dbReference type="Pfam" id="PF16561">
    <property type="entry name" value="AMPK1_CBM"/>
    <property type="match status" value="1"/>
</dbReference>
<dbReference type="PANTHER" id="PTHR10343:SF84">
    <property type="entry name" value="5'-AMP-ACTIVATED PROTEIN KINASE SUBUNIT BETA-1"/>
    <property type="match status" value="1"/>
</dbReference>
<dbReference type="GO" id="GO:0031588">
    <property type="term" value="C:nucleotide-activated protein kinase complex"/>
    <property type="evidence" value="ECO:0007669"/>
    <property type="project" value="TreeGrafter"/>
</dbReference>
<dbReference type="Proteomes" id="UP000041254">
    <property type="component" value="Unassembled WGS sequence"/>
</dbReference>
<proteinExistence type="inferred from homology"/>
<dbReference type="GO" id="GO:0005737">
    <property type="term" value="C:cytoplasm"/>
    <property type="evidence" value="ECO:0007669"/>
    <property type="project" value="TreeGrafter"/>
</dbReference>
<organism evidence="4 5">
    <name type="scientific">Vitrella brassicaformis (strain CCMP3155)</name>
    <dbReference type="NCBI Taxonomy" id="1169540"/>
    <lineage>
        <taxon>Eukaryota</taxon>
        <taxon>Sar</taxon>
        <taxon>Alveolata</taxon>
        <taxon>Colpodellida</taxon>
        <taxon>Vitrellaceae</taxon>
        <taxon>Vitrella</taxon>
    </lineage>
</organism>
<comment type="similarity">
    <text evidence="1">Belongs to the 5'-AMP-activated protein kinase beta subunit family.</text>
</comment>
<dbReference type="AlphaFoldDB" id="A0A0G4GMH3"/>
<dbReference type="SUPFAM" id="SSF81296">
    <property type="entry name" value="E set domains"/>
    <property type="match status" value="1"/>
</dbReference>
<evidence type="ECO:0000259" key="3">
    <source>
        <dbReference type="Pfam" id="PF16561"/>
    </source>
</evidence>
<dbReference type="OrthoDB" id="531008at2759"/>
<evidence type="ECO:0000313" key="4">
    <source>
        <dbReference type="EMBL" id="CEM31402.1"/>
    </source>
</evidence>
<dbReference type="InterPro" id="IPR014756">
    <property type="entry name" value="Ig_E-set"/>
</dbReference>
<feature type="region of interest" description="Disordered" evidence="2">
    <location>
        <begin position="51"/>
        <end position="72"/>
    </location>
</feature>
<dbReference type="STRING" id="1169540.A0A0G4GMH3"/>